<organism evidence="1 2">
    <name type="scientific">Micromonospora saelicesensis</name>
    <dbReference type="NCBI Taxonomy" id="285676"/>
    <lineage>
        <taxon>Bacteria</taxon>
        <taxon>Bacillati</taxon>
        <taxon>Actinomycetota</taxon>
        <taxon>Actinomycetes</taxon>
        <taxon>Micromonosporales</taxon>
        <taxon>Micromonosporaceae</taxon>
        <taxon>Micromonospora</taxon>
    </lineage>
</organism>
<keyword evidence="2" id="KW-1185">Reference proteome</keyword>
<gene>
    <name evidence="1" type="ORF">GAR05_02531</name>
</gene>
<evidence type="ECO:0000313" key="1">
    <source>
        <dbReference type="EMBL" id="RAN99782.1"/>
    </source>
</evidence>
<protein>
    <submittedName>
        <fullName evidence="1">Uncharacterized protein</fullName>
    </submittedName>
</protein>
<dbReference type="EMBL" id="PXXW01000019">
    <property type="protein sequence ID" value="RAN99782.1"/>
    <property type="molecule type" value="Genomic_DNA"/>
</dbReference>
<sequence>MERRATTRTTMVASGRFAASHLGELTQQGPGGGEVCWYALTNGTRMVVPDSAANLAVYPPPSTSLAALLTAL</sequence>
<comment type="caution">
    <text evidence="1">The sequence shown here is derived from an EMBL/GenBank/DDBJ whole genome shotgun (WGS) entry which is preliminary data.</text>
</comment>
<reference evidence="1 2" key="1">
    <citation type="submission" date="2018-03" db="EMBL/GenBank/DDBJ databases">
        <title>Genomic framework for the identification of Micromonospora saelicesensis and Micromonospora noduli.</title>
        <authorList>
            <person name="Riesco R."/>
            <person name="Trujillo M.E."/>
        </authorList>
    </citation>
    <scope>NUCLEOTIDE SEQUENCE [LARGE SCALE GENOMIC DNA]</scope>
    <source>
        <strain evidence="1 2">GAR05</strain>
    </source>
</reference>
<evidence type="ECO:0000313" key="2">
    <source>
        <dbReference type="Proteomes" id="UP000249334"/>
    </source>
</evidence>
<proteinExistence type="predicted"/>
<name>A0ABX9CKA1_9ACTN</name>
<dbReference type="Proteomes" id="UP000249334">
    <property type="component" value="Unassembled WGS sequence"/>
</dbReference>
<accession>A0ABX9CKA1</accession>